<dbReference type="WBParaSite" id="JU765_v2.g7644.t1">
    <property type="protein sequence ID" value="JU765_v2.g7644.t1"/>
    <property type="gene ID" value="JU765_v2.g7644"/>
</dbReference>
<accession>A0AC34RKG2</accession>
<protein>
    <submittedName>
        <fullName evidence="2">Gustatory receptor</fullName>
    </submittedName>
</protein>
<proteinExistence type="predicted"/>
<organism evidence="1 2">
    <name type="scientific">Panagrolaimus sp. JU765</name>
    <dbReference type="NCBI Taxonomy" id="591449"/>
    <lineage>
        <taxon>Eukaryota</taxon>
        <taxon>Metazoa</taxon>
        <taxon>Ecdysozoa</taxon>
        <taxon>Nematoda</taxon>
        <taxon>Chromadorea</taxon>
        <taxon>Rhabditida</taxon>
        <taxon>Tylenchina</taxon>
        <taxon>Panagrolaimomorpha</taxon>
        <taxon>Panagrolaimoidea</taxon>
        <taxon>Panagrolaimidae</taxon>
        <taxon>Panagrolaimus</taxon>
    </lineage>
</organism>
<evidence type="ECO:0000313" key="2">
    <source>
        <dbReference type="WBParaSite" id="JU765_v2.g7644.t1"/>
    </source>
</evidence>
<name>A0AC34RKG2_9BILA</name>
<reference evidence="2" key="1">
    <citation type="submission" date="2022-11" db="UniProtKB">
        <authorList>
            <consortium name="WormBaseParasite"/>
        </authorList>
    </citation>
    <scope>IDENTIFICATION</scope>
</reference>
<sequence>MGYTAAIVDQTYIYIKMVFSSTMYFPRLICTCFCCERILATIFVERYEKSREFFRYTVLIFMLLVPVAIFQTISYNILRIPVNIIYAFSITVTTTNAVAVHLLYRINKKHRKNRAALQLTHKFQIEENIRVLNLFYYQMVLEVFFGYLAIGSAIFIDKCFNNLTALNVVYFTMYNFYVICVSLYWITRNQAIRASLYHSFTGKRLPVDSNVVEHKNGERHFNDLRNAWK</sequence>
<evidence type="ECO:0000313" key="1">
    <source>
        <dbReference type="Proteomes" id="UP000887576"/>
    </source>
</evidence>
<dbReference type="Proteomes" id="UP000887576">
    <property type="component" value="Unplaced"/>
</dbReference>